<dbReference type="RefSeq" id="XP_034009885.1">
    <property type="nucleotide sequence ID" value="XM_034158224.1"/>
</dbReference>
<feature type="coiled-coil region" evidence="1">
    <location>
        <begin position="114"/>
        <end position="141"/>
    </location>
</feature>
<organism evidence="3 4">
    <name type="scientific">Diutina rugosa</name>
    <name type="common">Yeast</name>
    <name type="synonym">Candida rugosa</name>
    <dbReference type="NCBI Taxonomy" id="5481"/>
    <lineage>
        <taxon>Eukaryota</taxon>
        <taxon>Fungi</taxon>
        <taxon>Dikarya</taxon>
        <taxon>Ascomycota</taxon>
        <taxon>Saccharomycotina</taxon>
        <taxon>Pichiomycetes</taxon>
        <taxon>Debaryomycetaceae</taxon>
        <taxon>Diutina</taxon>
    </lineage>
</organism>
<keyword evidence="4" id="KW-1185">Reference proteome</keyword>
<dbReference type="Proteomes" id="UP000449547">
    <property type="component" value="Unassembled WGS sequence"/>
</dbReference>
<dbReference type="AlphaFoldDB" id="A0A642UDU0"/>
<evidence type="ECO:0000313" key="4">
    <source>
        <dbReference type="Proteomes" id="UP000449547"/>
    </source>
</evidence>
<dbReference type="EMBL" id="SWFT01000158">
    <property type="protein sequence ID" value="KAA8897284.1"/>
    <property type="molecule type" value="Genomic_DNA"/>
</dbReference>
<proteinExistence type="predicted"/>
<gene>
    <name evidence="3" type="ORF">DIURU_005261</name>
</gene>
<dbReference type="VEuPathDB" id="FungiDB:DIURU_005261"/>
<feature type="compositionally biased region" description="Polar residues" evidence="2">
    <location>
        <begin position="1"/>
        <end position="13"/>
    </location>
</feature>
<evidence type="ECO:0000256" key="1">
    <source>
        <dbReference type="SAM" id="Coils"/>
    </source>
</evidence>
<keyword evidence="1" id="KW-0175">Coiled coil</keyword>
<sequence>MSPHSINPEQNGIDSDDSGVPHDIIEDFDELNLENSDMDDDIHDFVTRLPQFQAALDRLTNDDDRQLFTDIIADLDELRLDRAAANDGVLGKCITISDFIEQEETSDGLPGHDAAELNRLSQELQRLDEDYEQELQIIDAQVDKTLITSNFEEYGRLCLEANNQRRQLRLSINERVDDLLNGSEGVSQEVIDDVKEAMLETTRAGDSYEGDIIRDLQRTFAGYVGASPGVIREAVMFYCECMAGVEPRGTSSSPIEL</sequence>
<evidence type="ECO:0000256" key="2">
    <source>
        <dbReference type="SAM" id="MobiDB-lite"/>
    </source>
</evidence>
<protein>
    <submittedName>
        <fullName evidence="3">Uncharacterized protein</fullName>
    </submittedName>
</protein>
<evidence type="ECO:0000313" key="3">
    <source>
        <dbReference type="EMBL" id="KAA8897284.1"/>
    </source>
</evidence>
<accession>A0A642UDU0</accession>
<name>A0A642UDU0_DIURU</name>
<dbReference type="GeneID" id="54783912"/>
<feature type="region of interest" description="Disordered" evidence="2">
    <location>
        <begin position="1"/>
        <end position="21"/>
    </location>
</feature>
<reference evidence="3 4" key="1">
    <citation type="submission" date="2019-07" db="EMBL/GenBank/DDBJ databases">
        <title>Genome assembly of two rare yeast pathogens: Diutina rugosa and Trichomonascus ciferrii.</title>
        <authorList>
            <person name="Mixao V."/>
            <person name="Saus E."/>
            <person name="Hansen A."/>
            <person name="Lass-Flor C."/>
            <person name="Gabaldon T."/>
        </authorList>
    </citation>
    <scope>NUCLEOTIDE SEQUENCE [LARGE SCALE GENOMIC DNA]</scope>
    <source>
        <strain evidence="3 4">CBS 613</strain>
    </source>
</reference>
<comment type="caution">
    <text evidence="3">The sequence shown here is derived from an EMBL/GenBank/DDBJ whole genome shotgun (WGS) entry which is preliminary data.</text>
</comment>